<dbReference type="Proteomes" id="UP001157502">
    <property type="component" value="Chromosome 7"/>
</dbReference>
<sequence length="83" mass="9045">MSDAVCSASRTVPAIPAHPRDSVAPNTSRHPTDVSSLTVNPTKVEKQHQLMCEEHVKEKINICLSCETHPPAHVVSVQPGQRQ</sequence>
<gene>
    <name evidence="1" type="ORF">DPEC_G00085620</name>
</gene>
<proteinExistence type="predicted"/>
<dbReference type="EMBL" id="CM055734">
    <property type="protein sequence ID" value="KAJ8009125.1"/>
    <property type="molecule type" value="Genomic_DNA"/>
</dbReference>
<evidence type="ECO:0000313" key="2">
    <source>
        <dbReference type="Proteomes" id="UP001157502"/>
    </source>
</evidence>
<name>A0ACC2H0A3_DALPE</name>
<keyword evidence="2" id="KW-1185">Reference proteome</keyword>
<comment type="caution">
    <text evidence="1">The sequence shown here is derived from an EMBL/GenBank/DDBJ whole genome shotgun (WGS) entry which is preliminary data.</text>
</comment>
<protein>
    <submittedName>
        <fullName evidence="1">Uncharacterized protein</fullName>
    </submittedName>
</protein>
<organism evidence="1 2">
    <name type="scientific">Dallia pectoralis</name>
    <name type="common">Alaska blackfish</name>
    <dbReference type="NCBI Taxonomy" id="75939"/>
    <lineage>
        <taxon>Eukaryota</taxon>
        <taxon>Metazoa</taxon>
        <taxon>Chordata</taxon>
        <taxon>Craniata</taxon>
        <taxon>Vertebrata</taxon>
        <taxon>Euteleostomi</taxon>
        <taxon>Actinopterygii</taxon>
        <taxon>Neopterygii</taxon>
        <taxon>Teleostei</taxon>
        <taxon>Protacanthopterygii</taxon>
        <taxon>Esociformes</taxon>
        <taxon>Umbridae</taxon>
        <taxon>Dallia</taxon>
    </lineage>
</organism>
<reference evidence="1" key="1">
    <citation type="submission" date="2021-05" db="EMBL/GenBank/DDBJ databases">
        <authorList>
            <person name="Pan Q."/>
            <person name="Jouanno E."/>
            <person name="Zahm M."/>
            <person name="Klopp C."/>
            <person name="Cabau C."/>
            <person name="Louis A."/>
            <person name="Berthelot C."/>
            <person name="Parey E."/>
            <person name="Roest Crollius H."/>
            <person name="Montfort J."/>
            <person name="Robinson-Rechavi M."/>
            <person name="Bouchez O."/>
            <person name="Lampietro C."/>
            <person name="Lopez Roques C."/>
            <person name="Donnadieu C."/>
            <person name="Postlethwait J."/>
            <person name="Bobe J."/>
            <person name="Dillon D."/>
            <person name="Chandos A."/>
            <person name="von Hippel F."/>
            <person name="Guiguen Y."/>
        </authorList>
    </citation>
    <scope>NUCLEOTIDE SEQUENCE</scope>
    <source>
        <strain evidence="1">YG-Jan2019</strain>
    </source>
</reference>
<evidence type="ECO:0000313" key="1">
    <source>
        <dbReference type="EMBL" id="KAJ8009125.1"/>
    </source>
</evidence>
<accession>A0ACC2H0A3</accession>